<reference evidence="2 4" key="1">
    <citation type="journal article" date="2018" name="Front. Microbiol.">
        <title>Genome-Based Analysis Reveals the Taxonomy and Diversity of the Family Idiomarinaceae.</title>
        <authorList>
            <person name="Liu Y."/>
            <person name="Lai Q."/>
            <person name="Shao Z."/>
        </authorList>
    </citation>
    <scope>NUCLEOTIDE SEQUENCE [LARGE SCALE GENOMIC DNA]</scope>
    <source>
        <strain evidence="2 4">CF12-14</strain>
    </source>
</reference>
<evidence type="ECO:0000313" key="3">
    <source>
        <dbReference type="Proteomes" id="UP000249203"/>
    </source>
</evidence>
<dbReference type="PANTHER" id="PTHR33973:SF4">
    <property type="entry name" value="OS07G0153300 PROTEIN"/>
    <property type="match status" value="1"/>
</dbReference>
<dbReference type="RefSeq" id="WP_111568923.1">
    <property type="nucleotide sequence ID" value="NZ_QLMD01000004.1"/>
</dbReference>
<dbReference type="Proteomes" id="UP000287865">
    <property type="component" value="Unassembled WGS sequence"/>
</dbReference>
<dbReference type="PANTHER" id="PTHR33973">
    <property type="entry name" value="OS07G0153300 PROTEIN"/>
    <property type="match status" value="1"/>
</dbReference>
<accession>A0A327X0V9</accession>
<dbReference type="OrthoDB" id="9778801at2"/>
<dbReference type="Pfam" id="PF07103">
    <property type="entry name" value="DUF1365"/>
    <property type="match status" value="1"/>
</dbReference>
<comment type="caution">
    <text evidence="1">The sequence shown here is derived from an EMBL/GenBank/DDBJ whole genome shotgun (WGS) entry which is preliminary data.</text>
</comment>
<keyword evidence="4" id="KW-1185">Reference proteome</keyword>
<name>A0A327X0V9_9GAMM</name>
<evidence type="ECO:0000313" key="4">
    <source>
        <dbReference type="Proteomes" id="UP000287865"/>
    </source>
</evidence>
<dbReference type="Proteomes" id="UP000249203">
    <property type="component" value="Unassembled WGS sequence"/>
</dbReference>
<proteinExistence type="predicted"/>
<dbReference type="EMBL" id="QLMD01000004">
    <property type="protein sequence ID" value="RAJ98828.1"/>
    <property type="molecule type" value="Genomic_DNA"/>
</dbReference>
<protein>
    <submittedName>
        <fullName evidence="2">DUF1365 domain-containing protein</fullName>
    </submittedName>
</protein>
<organism evidence="1 3">
    <name type="scientific">Aliidiomarina maris</name>
    <dbReference type="NCBI Taxonomy" id="531312"/>
    <lineage>
        <taxon>Bacteria</taxon>
        <taxon>Pseudomonadati</taxon>
        <taxon>Pseudomonadota</taxon>
        <taxon>Gammaproteobacteria</taxon>
        <taxon>Alteromonadales</taxon>
        <taxon>Idiomarinaceae</taxon>
        <taxon>Aliidiomarina</taxon>
    </lineage>
</organism>
<evidence type="ECO:0000313" key="2">
    <source>
        <dbReference type="EMBL" id="RUO24976.1"/>
    </source>
</evidence>
<gene>
    <name evidence="1" type="ORF">B0I24_10429</name>
    <name evidence="2" type="ORF">CWE07_05720</name>
</gene>
<dbReference type="InterPro" id="IPR010775">
    <property type="entry name" value="DUF1365"/>
</dbReference>
<reference evidence="1 3" key="2">
    <citation type="submission" date="2018-06" db="EMBL/GenBank/DDBJ databases">
        <title>Genomic Encyclopedia of Type Strains, Phase III (KMG-III): the genomes of soil and plant-associated and newly described type strains.</title>
        <authorList>
            <person name="Whitman W."/>
        </authorList>
    </citation>
    <scope>NUCLEOTIDE SEQUENCE [LARGE SCALE GENOMIC DNA]</scope>
    <source>
        <strain evidence="1 3">CGMCC 1.15366</strain>
    </source>
</reference>
<evidence type="ECO:0000313" key="1">
    <source>
        <dbReference type="EMBL" id="RAJ98828.1"/>
    </source>
</evidence>
<sequence length="248" mass="28785">MDSAIYQGSVRHRRMTPRSHSFNYPFMQWWLALDELEQIAQLSKRFKVDAKFAALAFNSRDYLPGLWGGATSLEQAVLAQMNHLHSQHAGQAELTGRIFFLGNLRCWGMFFSPINCYFLQQGDKFTHMMAEVSNTPWNQRHYYLVDLATQDPTEKAFHVSPFNPMDMVYQWKISQPSQSALVHIEAHKAGQLVFDASMALKRQTLNQQGINNVLKTFPVMTIRIVWGIYWQALKLFVKRVPFYSNTRT</sequence>
<dbReference type="EMBL" id="PIPK01000004">
    <property type="protein sequence ID" value="RUO24976.1"/>
    <property type="molecule type" value="Genomic_DNA"/>
</dbReference>
<dbReference type="AlphaFoldDB" id="A0A327X0V9"/>